<feature type="region of interest" description="Disordered" evidence="1">
    <location>
        <begin position="309"/>
        <end position="332"/>
    </location>
</feature>
<dbReference type="EMBL" id="CP159534">
    <property type="protein sequence ID" value="XCJ73621.1"/>
    <property type="molecule type" value="Genomic_DNA"/>
</dbReference>
<keyword evidence="2" id="KW-0812">Transmembrane</keyword>
<organism evidence="3">
    <name type="scientific">Streptomyces tabacisoli</name>
    <dbReference type="NCBI Taxonomy" id="3156398"/>
    <lineage>
        <taxon>Bacteria</taxon>
        <taxon>Bacillati</taxon>
        <taxon>Actinomycetota</taxon>
        <taxon>Actinomycetes</taxon>
        <taxon>Kitasatosporales</taxon>
        <taxon>Streptomycetaceae</taxon>
        <taxon>Streptomyces</taxon>
    </lineage>
</organism>
<feature type="transmembrane region" description="Helical" evidence="2">
    <location>
        <begin position="34"/>
        <end position="51"/>
    </location>
</feature>
<proteinExistence type="predicted"/>
<feature type="transmembrane region" description="Helical" evidence="2">
    <location>
        <begin position="63"/>
        <end position="83"/>
    </location>
</feature>
<name>A0AAU8IZJ0_9ACTN</name>
<dbReference type="RefSeq" id="WP_353945080.1">
    <property type="nucleotide sequence ID" value="NZ_CP159534.1"/>
</dbReference>
<evidence type="ECO:0008006" key="4">
    <source>
        <dbReference type="Google" id="ProtNLM"/>
    </source>
</evidence>
<keyword evidence="2" id="KW-1133">Transmembrane helix</keyword>
<gene>
    <name evidence="3" type="ORF">ABII15_28300</name>
</gene>
<dbReference type="KEGG" id="stac:ABII15_28300"/>
<evidence type="ECO:0000256" key="1">
    <source>
        <dbReference type="SAM" id="MobiDB-lite"/>
    </source>
</evidence>
<sequence>MSRDHGYDYLDDDMVRRSLAEHETSLRRTSRGGLVWFGALLLLVGIVWLVVAASAEPENALKAVAPPAAVLVLGVVAVTRVYYVGRRKLGHPFIWQGEAGQAAQKYCDRVEMDFDALDDEVKALRKFLDTEADGGTGRGGVKGLAGLKRRAENLQEEAREAGMTITDSGEVEVEPVYGPESPESGRLAEERERTADSLAKRVRTLLDDAAEDDAWLAQSLKVIFGTVDNFETENRKFGVVEATAKDRKVHNQLNNVAAYFAVAKGWPTAAGLVQHYLDASGKPVEVVPQQMMDEIPAFRKDVAGTLDSDVRKREDGPFSTEWSSTAPDPADGDSSTEWYYALNHFQYRLVGEKEGDEITYHVEVKKRYDWGIPSEHRATVSGGGPGPMGMDLEQADIAHLHSARTARDFEVSGSSDDVTVTS</sequence>
<protein>
    <recommendedName>
        <fullName evidence="4">DUF5129 domain-containing protein</fullName>
    </recommendedName>
</protein>
<evidence type="ECO:0000256" key="2">
    <source>
        <dbReference type="SAM" id="Phobius"/>
    </source>
</evidence>
<accession>A0AAU8IZJ0</accession>
<reference evidence="3" key="1">
    <citation type="submission" date="2024-06" db="EMBL/GenBank/DDBJ databases">
        <title>Streptomyces sp. strain HUAS MG91 genome sequences.</title>
        <authorList>
            <person name="Mo P."/>
        </authorList>
    </citation>
    <scope>NUCLEOTIDE SEQUENCE</scope>
    <source>
        <strain evidence="3">HUAS MG91</strain>
    </source>
</reference>
<evidence type="ECO:0000313" key="3">
    <source>
        <dbReference type="EMBL" id="XCJ73621.1"/>
    </source>
</evidence>
<keyword evidence="2" id="KW-0472">Membrane</keyword>
<dbReference type="AlphaFoldDB" id="A0AAU8IZJ0"/>